<feature type="compositionally biased region" description="Acidic residues" evidence="10">
    <location>
        <begin position="245"/>
        <end position="262"/>
    </location>
</feature>
<feature type="compositionally biased region" description="Acidic residues" evidence="10">
    <location>
        <begin position="488"/>
        <end position="505"/>
    </location>
</feature>
<evidence type="ECO:0000256" key="9">
    <source>
        <dbReference type="PROSITE-ProRule" id="PRU00472"/>
    </source>
</evidence>
<dbReference type="GO" id="GO:0006367">
    <property type="term" value="P:transcription initiation at RNA polymerase II promoter"/>
    <property type="evidence" value="ECO:0007669"/>
    <property type="project" value="TreeGrafter"/>
</dbReference>
<evidence type="ECO:0000256" key="4">
    <source>
        <dbReference type="ARBA" id="ARBA00022723"/>
    </source>
</evidence>
<dbReference type="PROSITE" id="PS51133">
    <property type="entry name" value="ZF_TFIIS_2"/>
    <property type="match status" value="2"/>
</dbReference>
<dbReference type="EMBL" id="FLQU01000474">
    <property type="protein sequence ID" value="SBS86152.1"/>
    <property type="molecule type" value="Genomic_DNA"/>
</dbReference>
<dbReference type="SUPFAM" id="SSF57783">
    <property type="entry name" value="Zinc beta-ribbon"/>
    <property type="match status" value="4"/>
</dbReference>
<dbReference type="GO" id="GO:0005730">
    <property type="term" value="C:nucleolus"/>
    <property type="evidence" value="ECO:0007669"/>
    <property type="project" value="UniProtKB-SubCell"/>
</dbReference>
<evidence type="ECO:0000256" key="2">
    <source>
        <dbReference type="ARBA" id="ARBA00008925"/>
    </source>
</evidence>
<dbReference type="PANTHER" id="PTHR11239">
    <property type="entry name" value="DNA-DIRECTED RNA POLYMERASE"/>
    <property type="match status" value="1"/>
</dbReference>
<feature type="compositionally biased region" description="Basic and acidic residues" evidence="10">
    <location>
        <begin position="520"/>
        <end position="534"/>
    </location>
</feature>
<keyword evidence="4" id="KW-0479">Metal-binding</keyword>
<name>A0A1A8VZW3_PLAOA</name>
<dbReference type="SMART" id="SM00661">
    <property type="entry name" value="RPOL9"/>
    <property type="match status" value="2"/>
</dbReference>
<dbReference type="PANTHER" id="PTHR11239:SF1">
    <property type="entry name" value="DNA-DIRECTED RNA POLYMERASE II SUBUNIT RPB9"/>
    <property type="match status" value="1"/>
</dbReference>
<gene>
    <name evidence="12" type="ORF">POVCU2_0035550</name>
</gene>
<comment type="similarity">
    <text evidence="2">Belongs to the archaeal RpoM/eukaryotic RPA12/RPB9/RPC11 RNA polymerase family.</text>
</comment>
<evidence type="ECO:0000259" key="11">
    <source>
        <dbReference type="PROSITE" id="PS51133"/>
    </source>
</evidence>
<dbReference type="GO" id="GO:0001193">
    <property type="term" value="P:maintenance of transcriptional fidelity during transcription elongation by RNA polymerase II"/>
    <property type="evidence" value="ECO:0007669"/>
    <property type="project" value="TreeGrafter"/>
</dbReference>
<organism evidence="12 13">
    <name type="scientific">Plasmodium ovale curtisi</name>
    <dbReference type="NCBI Taxonomy" id="864141"/>
    <lineage>
        <taxon>Eukaryota</taxon>
        <taxon>Sar</taxon>
        <taxon>Alveolata</taxon>
        <taxon>Apicomplexa</taxon>
        <taxon>Aconoidasida</taxon>
        <taxon>Haemosporida</taxon>
        <taxon>Plasmodiidae</taxon>
        <taxon>Plasmodium</taxon>
        <taxon>Plasmodium (Plasmodium)</taxon>
    </lineage>
</organism>
<dbReference type="GO" id="GO:0003899">
    <property type="term" value="F:DNA-directed RNA polymerase activity"/>
    <property type="evidence" value="ECO:0007669"/>
    <property type="project" value="InterPro"/>
</dbReference>
<dbReference type="Proteomes" id="UP000078560">
    <property type="component" value="Unassembled WGS sequence"/>
</dbReference>
<evidence type="ECO:0000313" key="13">
    <source>
        <dbReference type="Proteomes" id="UP000078560"/>
    </source>
</evidence>
<dbReference type="Pfam" id="PF02150">
    <property type="entry name" value="Zn_ribbon_RPB9"/>
    <property type="match status" value="2"/>
</dbReference>
<keyword evidence="8" id="KW-0539">Nucleus</keyword>
<evidence type="ECO:0000256" key="7">
    <source>
        <dbReference type="ARBA" id="ARBA00023163"/>
    </source>
</evidence>
<keyword evidence="5 9" id="KW-0863">Zinc-finger</keyword>
<comment type="subcellular location">
    <subcellularLocation>
        <location evidence="1">Nucleus</location>
        <location evidence="1">Nucleolus</location>
    </subcellularLocation>
</comment>
<feature type="region of interest" description="Disordered" evidence="10">
    <location>
        <begin position="241"/>
        <end position="266"/>
    </location>
</feature>
<keyword evidence="3 12" id="KW-0240">DNA-directed RNA polymerase</keyword>
<dbReference type="InterPro" id="IPR001222">
    <property type="entry name" value="Znf_TFIIS"/>
</dbReference>
<dbReference type="InterPro" id="IPR001529">
    <property type="entry name" value="Zn_ribbon_RPB9"/>
</dbReference>
<evidence type="ECO:0000256" key="5">
    <source>
        <dbReference type="ARBA" id="ARBA00022771"/>
    </source>
</evidence>
<protein>
    <submittedName>
        <fullName evidence="12">DNA-directed RNA polymerase 2 subunit, putative</fullName>
    </submittedName>
</protein>
<dbReference type="FunFam" id="2.20.25.10:FF:000030">
    <property type="entry name" value="DNA-directed RNA polymerase II subunit RPB9"/>
    <property type="match status" value="2"/>
</dbReference>
<evidence type="ECO:0000256" key="8">
    <source>
        <dbReference type="ARBA" id="ARBA00023242"/>
    </source>
</evidence>
<reference evidence="13" key="1">
    <citation type="submission" date="2016-05" db="EMBL/GenBank/DDBJ databases">
        <authorList>
            <person name="Naeem Raeece"/>
        </authorList>
    </citation>
    <scope>NUCLEOTIDE SEQUENCE [LARGE SCALE GENOMIC DNA]</scope>
</reference>
<evidence type="ECO:0000313" key="12">
    <source>
        <dbReference type="EMBL" id="SBS86152.1"/>
    </source>
</evidence>
<sequence length="544" mass="64394">MHSGKSCRSEENMFFHFREPLELLFIFFFPLNRIQTYQTPLSSLFQDPLLPPIFATSHHRHFPPNTLLNIMAEVTFCEECNNILYARSDRKNKKLIYVCRSCEYISPKQNEEHNIVTRINYNYNRKEDIYIHPETKNDPALGRVRDWTCKQCGNNEAVFLQLPEKISYNPMALIYVCTDKHCHYWEKEIQPPSYEDMFYKSEPSADSFGEHVQKITIKKETGVYNSGDDYQVKKKRLKRISATENEGEEEEKDDDNQSDQNEEEKLKQELNKIISINEKEHNENIDLKEDPLLPPIFATSHHRHFPPNTLLNIMAEVTFCEECNNILYARSDRKNKKLIYVCRSCEYISPKQNEEHNIVTRINYNYNRKEDIYIHPETKNDPALGRVRDWTCKQCGNNEAVFLQLPEKISYNPMALIYVCTDKHCHYWEKEIQPPSYEDMFYKSEPSADSFGEHVQKITIKKETGVYNSGDDYQVKKKRLKRISATENEGEEEEKDDDNQSDQNEEEKLKQELNKIISINEKEHNENIDLKEVNESDVDEYFCE</sequence>
<dbReference type="GO" id="GO:0006283">
    <property type="term" value="P:transcription-coupled nucleotide-excision repair"/>
    <property type="evidence" value="ECO:0007669"/>
    <property type="project" value="TreeGrafter"/>
</dbReference>
<dbReference type="InterPro" id="IPR034012">
    <property type="entry name" value="Zn_ribbon_RPB9_C"/>
</dbReference>
<keyword evidence="6" id="KW-0862">Zinc</keyword>
<keyword evidence="7" id="KW-0804">Transcription</keyword>
<dbReference type="CDD" id="cd10508">
    <property type="entry name" value="Zn-ribbon_RPB9"/>
    <property type="match status" value="2"/>
</dbReference>
<feature type="region of interest" description="Disordered" evidence="10">
    <location>
        <begin position="484"/>
        <end position="544"/>
    </location>
</feature>
<dbReference type="PROSITE" id="PS01030">
    <property type="entry name" value="RNA_POL_M_15KD"/>
    <property type="match status" value="2"/>
</dbReference>
<dbReference type="Gene3D" id="2.20.25.10">
    <property type="match status" value="4"/>
</dbReference>
<dbReference type="GO" id="GO:0005665">
    <property type="term" value="C:RNA polymerase II, core complex"/>
    <property type="evidence" value="ECO:0007669"/>
    <property type="project" value="TreeGrafter"/>
</dbReference>
<evidence type="ECO:0000256" key="1">
    <source>
        <dbReference type="ARBA" id="ARBA00004604"/>
    </source>
</evidence>
<proteinExistence type="inferred from homology"/>
<dbReference type="GO" id="GO:0003676">
    <property type="term" value="F:nucleic acid binding"/>
    <property type="evidence" value="ECO:0007669"/>
    <property type="project" value="InterPro"/>
</dbReference>
<evidence type="ECO:0000256" key="6">
    <source>
        <dbReference type="ARBA" id="ARBA00022833"/>
    </source>
</evidence>
<evidence type="ECO:0000256" key="10">
    <source>
        <dbReference type="SAM" id="MobiDB-lite"/>
    </source>
</evidence>
<feature type="domain" description="TFIIS-type" evidence="11">
    <location>
        <begin position="388"/>
        <end position="429"/>
    </location>
</feature>
<dbReference type="InterPro" id="IPR012164">
    <property type="entry name" value="Rpa12/Rpb9/Rpc10/TFS"/>
</dbReference>
<feature type="domain" description="TFIIS-type" evidence="11">
    <location>
        <begin position="145"/>
        <end position="186"/>
    </location>
</feature>
<evidence type="ECO:0000256" key="3">
    <source>
        <dbReference type="ARBA" id="ARBA00022478"/>
    </source>
</evidence>
<dbReference type="InterPro" id="IPR019761">
    <property type="entry name" value="DNA-dir_RNA_pol-M_15_CS"/>
</dbReference>
<accession>A0A1A8VZW3</accession>
<dbReference type="AlphaFoldDB" id="A0A1A8VZW3"/>
<dbReference type="GO" id="GO:0008270">
    <property type="term" value="F:zinc ion binding"/>
    <property type="evidence" value="ECO:0007669"/>
    <property type="project" value="UniProtKB-KW"/>
</dbReference>
<feature type="compositionally biased region" description="Acidic residues" evidence="10">
    <location>
        <begin position="535"/>
        <end position="544"/>
    </location>
</feature>